<evidence type="ECO:0000313" key="7">
    <source>
        <dbReference type="EMBL" id="WAI00344.1"/>
    </source>
</evidence>
<dbReference type="EMBL" id="CP113361">
    <property type="protein sequence ID" value="WAI00344.1"/>
    <property type="molecule type" value="Genomic_DNA"/>
</dbReference>
<evidence type="ECO:0000256" key="5">
    <source>
        <dbReference type="ARBA" id="ARBA00023136"/>
    </source>
</evidence>
<dbReference type="InterPro" id="IPR002293">
    <property type="entry name" value="AA/rel_permease1"/>
</dbReference>
<feature type="transmembrane region" description="Helical" evidence="6">
    <location>
        <begin position="226"/>
        <end position="254"/>
    </location>
</feature>
<dbReference type="GO" id="GO:0005886">
    <property type="term" value="C:plasma membrane"/>
    <property type="evidence" value="ECO:0007669"/>
    <property type="project" value="UniProtKB-SubCell"/>
</dbReference>
<name>A0A9X9S207_METOG</name>
<feature type="transmembrane region" description="Helical" evidence="6">
    <location>
        <begin position="122"/>
        <end position="141"/>
    </location>
</feature>
<reference evidence="7" key="1">
    <citation type="submission" date="2022-11" db="EMBL/GenBank/DDBJ databases">
        <title>Complete genome sequence of Methanogenium organophilum DSM 3596.</title>
        <authorList>
            <person name="Chen S.-C."/>
            <person name="Lai S.-J."/>
            <person name="You Y.-T."/>
        </authorList>
    </citation>
    <scope>NUCLEOTIDE SEQUENCE</scope>
    <source>
        <strain evidence="7">DSM 3596</strain>
    </source>
</reference>
<evidence type="ECO:0000256" key="4">
    <source>
        <dbReference type="ARBA" id="ARBA00022989"/>
    </source>
</evidence>
<feature type="transmembrane region" description="Helical" evidence="6">
    <location>
        <begin position="347"/>
        <end position="368"/>
    </location>
</feature>
<dbReference type="KEGG" id="mou:OU421_07845"/>
<accession>A0A9X9S207</accession>
<gene>
    <name evidence="7" type="ORF">OU421_07845</name>
</gene>
<protein>
    <submittedName>
        <fullName evidence="7">Amino acid permease</fullName>
    </submittedName>
</protein>
<feature type="transmembrane region" description="Helical" evidence="6">
    <location>
        <begin position="407"/>
        <end position="425"/>
    </location>
</feature>
<keyword evidence="2" id="KW-1003">Cell membrane</keyword>
<evidence type="ECO:0000256" key="3">
    <source>
        <dbReference type="ARBA" id="ARBA00022692"/>
    </source>
</evidence>
<feature type="transmembrane region" description="Helical" evidence="6">
    <location>
        <begin position="153"/>
        <end position="173"/>
    </location>
</feature>
<dbReference type="Pfam" id="PF13520">
    <property type="entry name" value="AA_permease_2"/>
    <property type="match status" value="1"/>
</dbReference>
<organism evidence="7 8">
    <name type="scientific">Methanogenium organophilum</name>
    <dbReference type="NCBI Taxonomy" id="2199"/>
    <lineage>
        <taxon>Archaea</taxon>
        <taxon>Methanobacteriati</taxon>
        <taxon>Methanobacteriota</taxon>
        <taxon>Stenosarchaea group</taxon>
        <taxon>Methanomicrobia</taxon>
        <taxon>Methanomicrobiales</taxon>
        <taxon>Methanomicrobiaceae</taxon>
        <taxon>Methanogenium</taxon>
    </lineage>
</organism>
<keyword evidence="3 6" id="KW-0812">Transmembrane</keyword>
<dbReference type="Proteomes" id="UP001163096">
    <property type="component" value="Chromosome"/>
</dbReference>
<keyword evidence="4 6" id="KW-1133">Transmembrane helix</keyword>
<dbReference type="GeneID" id="76835005"/>
<dbReference type="InterPro" id="IPR050367">
    <property type="entry name" value="APC_superfamily"/>
</dbReference>
<feature type="transmembrane region" description="Helical" evidence="6">
    <location>
        <begin position="193"/>
        <end position="214"/>
    </location>
</feature>
<keyword evidence="5 6" id="KW-0472">Membrane</keyword>
<evidence type="ECO:0000313" key="8">
    <source>
        <dbReference type="Proteomes" id="UP001163096"/>
    </source>
</evidence>
<evidence type="ECO:0000256" key="2">
    <source>
        <dbReference type="ARBA" id="ARBA00022475"/>
    </source>
</evidence>
<comment type="subcellular location">
    <subcellularLocation>
        <location evidence="1">Cell membrane</location>
        <topology evidence="1">Multi-pass membrane protein</topology>
    </subcellularLocation>
</comment>
<feature type="transmembrane region" description="Helical" evidence="6">
    <location>
        <begin position="380"/>
        <end position="401"/>
    </location>
</feature>
<feature type="transmembrane region" description="Helical" evidence="6">
    <location>
        <begin position="42"/>
        <end position="62"/>
    </location>
</feature>
<evidence type="ECO:0000256" key="6">
    <source>
        <dbReference type="SAM" id="Phobius"/>
    </source>
</evidence>
<sequence length="435" mass="46104">MTELKRTLGIWPAAAVSIGAIIGAGIFVLVGVASGIAGPSVILSFIIAGFVALFTALSAAELSSFITESGGSFIFTHRAFGKFWGFVVGWMQSADYIIGASAVSIGFAGYFLYFIGFSSTQVALIVVGCLLPIILALLNLYGMQEAAGANSILVLLKIIALVLFVVIGGTFILSNGPTGTYQPFFPYGMSGTIHGAAVIFFAFVGFNTVTVIAEEVKDPERTVPRALLIAFLVSTAIYISVSVVAIGLLDWNILATSTAPLETALMQATSNIVILKYVSIAALFATASVVISSIFGGSRAIFAMSRQGILPKRLSVISKKGVPLYSVLLVGFVAAAIILAARGNLDALAQIFNFGTLTTFFFINLSLIKLRWDEPNLQRGFTVPLYPLTPLLGIVSCSLLLIFLSKYAMLFGIVWLAIGVFAFELHTKTLPEQTG</sequence>
<feature type="transmembrane region" description="Helical" evidence="6">
    <location>
        <begin position="274"/>
        <end position="302"/>
    </location>
</feature>
<feature type="transmembrane region" description="Helical" evidence="6">
    <location>
        <begin position="322"/>
        <end position="341"/>
    </location>
</feature>
<feature type="transmembrane region" description="Helical" evidence="6">
    <location>
        <begin position="83"/>
        <end position="116"/>
    </location>
</feature>
<dbReference type="PIRSF" id="PIRSF006060">
    <property type="entry name" value="AA_transporter"/>
    <property type="match status" value="1"/>
</dbReference>
<dbReference type="RefSeq" id="WP_268185517.1">
    <property type="nucleotide sequence ID" value="NZ_CP113361.1"/>
</dbReference>
<feature type="transmembrane region" description="Helical" evidence="6">
    <location>
        <begin position="12"/>
        <end position="36"/>
    </location>
</feature>
<dbReference type="PANTHER" id="PTHR42770:SF11">
    <property type="entry name" value="INNER MEMBRANE TRANSPORT PROTEIN YBAT"/>
    <property type="match status" value="1"/>
</dbReference>
<dbReference type="GO" id="GO:0022857">
    <property type="term" value="F:transmembrane transporter activity"/>
    <property type="evidence" value="ECO:0007669"/>
    <property type="project" value="InterPro"/>
</dbReference>
<evidence type="ECO:0000256" key="1">
    <source>
        <dbReference type="ARBA" id="ARBA00004651"/>
    </source>
</evidence>
<dbReference type="Gene3D" id="1.20.1740.10">
    <property type="entry name" value="Amino acid/polyamine transporter I"/>
    <property type="match status" value="1"/>
</dbReference>
<proteinExistence type="predicted"/>
<keyword evidence="8" id="KW-1185">Reference proteome</keyword>
<dbReference type="AlphaFoldDB" id="A0A9X9S207"/>
<dbReference type="PANTHER" id="PTHR42770">
    <property type="entry name" value="AMINO ACID TRANSPORTER-RELATED"/>
    <property type="match status" value="1"/>
</dbReference>